<keyword evidence="5" id="KW-1185">Reference proteome</keyword>
<evidence type="ECO:0000259" key="3">
    <source>
        <dbReference type="Pfam" id="PF00296"/>
    </source>
</evidence>
<evidence type="ECO:0000256" key="2">
    <source>
        <dbReference type="ARBA" id="ARBA00023033"/>
    </source>
</evidence>
<proteinExistence type="predicted"/>
<feature type="domain" description="Luciferase-like" evidence="3">
    <location>
        <begin position="25"/>
        <end position="272"/>
    </location>
</feature>
<reference evidence="4" key="1">
    <citation type="submission" date="2022-12" db="EMBL/GenBank/DDBJ databases">
        <authorList>
            <person name="Krivoruchko A.V."/>
            <person name="Elkin A."/>
        </authorList>
    </citation>
    <scope>NUCLEOTIDE SEQUENCE</scope>
    <source>
        <strain evidence="4">IEGM 1391</strain>
    </source>
</reference>
<evidence type="ECO:0000256" key="1">
    <source>
        <dbReference type="ARBA" id="ARBA00023002"/>
    </source>
</evidence>
<sequence>MVSTKPQSVRFGLIYTHLYDDTHEASPQNSYERSWSGLLEHVVWAESVGFESVWLAERHSSTYPPSPLIVASALAARTRSVRIGTNLMVAPLHHPLRLAEDAASVSVLSDGRFDLGLGQGHKKSDFESFGVEMRFRPSLLEETVTILRRAWSGHAFGFEGKRYRIPEGTVVQPVPAAPPRILVGATSEAGMARAARISDGFLSAFNGHIRQFVDLASQAGAGADLPIFAAQQAIIADDPEREWSRVGPHAMDHANRNLPGDQQMTKSEEVLNKKMIALWDADKAVESIVRLIQRHPTIEDVHFLARGGPGESWSDTYERLEFLSSSVLPRVRTLLGDEANGRESARTP</sequence>
<comment type="caution">
    <text evidence="4">The sequence shown here is derived from an EMBL/GenBank/DDBJ whole genome shotgun (WGS) entry which is preliminary data.</text>
</comment>
<dbReference type="PANTHER" id="PTHR30137">
    <property type="entry name" value="LUCIFERASE-LIKE MONOOXYGENASE"/>
    <property type="match status" value="1"/>
</dbReference>
<dbReference type="Proteomes" id="UP001081071">
    <property type="component" value="Unassembled WGS sequence"/>
</dbReference>
<keyword evidence="2" id="KW-0503">Monooxygenase</keyword>
<dbReference type="SUPFAM" id="SSF51679">
    <property type="entry name" value="Bacterial luciferase-like"/>
    <property type="match status" value="1"/>
</dbReference>
<keyword evidence="1" id="KW-0560">Oxidoreductase</keyword>
<evidence type="ECO:0000313" key="5">
    <source>
        <dbReference type="Proteomes" id="UP001081071"/>
    </source>
</evidence>
<name>A0ABT4MEQ0_9NOCA</name>
<protein>
    <submittedName>
        <fullName evidence="4">LLM class flavin-dependent oxidoreductase</fullName>
    </submittedName>
</protein>
<organism evidence="4 5">
    <name type="scientific">Rhodococcus ruber</name>
    <dbReference type="NCBI Taxonomy" id="1830"/>
    <lineage>
        <taxon>Bacteria</taxon>
        <taxon>Bacillati</taxon>
        <taxon>Actinomycetota</taxon>
        <taxon>Actinomycetes</taxon>
        <taxon>Mycobacteriales</taxon>
        <taxon>Nocardiaceae</taxon>
        <taxon>Rhodococcus</taxon>
    </lineage>
</organism>
<dbReference type="InterPro" id="IPR011251">
    <property type="entry name" value="Luciferase-like_dom"/>
</dbReference>
<accession>A0ABT4MEQ0</accession>
<gene>
    <name evidence="4" type="ORF">O4220_13150</name>
</gene>
<dbReference type="EMBL" id="JAPWIJ010000005">
    <property type="protein sequence ID" value="MCZ4519464.1"/>
    <property type="molecule type" value="Genomic_DNA"/>
</dbReference>
<evidence type="ECO:0000313" key="4">
    <source>
        <dbReference type="EMBL" id="MCZ4519464.1"/>
    </source>
</evidence>
<dbReference type="Gene3D" id="3.20.20.30">
    <property type="entry name" value="Luciferase-like domain"/>
    <property type="match status" value="1"/>
</dbReference>
<dbReference type="PANTHER" id="PTHR30137:SF8">
    <property type="entry name" value="BLR5498 PROTEIN"/>
    <property type="match status" value="1"/>
</dbReference>
<dbReference type="InterPro" id="IPR050766">
    <property type="entry name" value="Bact_Lucif_Oxidored"/>
</dbReference>
<dbReference type="InterPro" id="IPR036661">
    <property type="entry name" value="Luciferase-like_sf"/>
</dbReference>
<dbReference type="Pfam" id="PF00296">
    <property type="entry name" value="Bac_luciferase"/>
    <property type="match status" value="1"/>
</dbReference>